<name>A0AAE0TIF1_9BIVA</name>
<dbReference type="InterPro" id="IPR051173">
    <property type="entry name" value="Ca_channel_alpha-2/delta"/>
</dbReference>
<reference evidence="3" key="2">
    <citation type="journal article" date="2021" name="Genome Biol. Evol.">
        <title>Developing a high-quality reference genome for a parasitic bivalve with doubly uniparental inheritance (Bivalvia: Unionida).</title>
        <authorList>
            <person name="Smith C.H."/>
        </authorList>
    </citation>
    <scope>NUCLEOTIDE SEQUENCE</scope>
    <source>
        <strain evidence="3">CHS0354</strain>
        <tissue evidence="3">Mantle</tissue>
    </source>
</reference>
<keyword evidence="2" id="KW-0472">Membrane</keyword>
<evidence type="ECO:0000256" key="1">
    <source>
        <dbReference type="SAM" id="MobiDB-lite"/>
    </source>
</evidence>
<keyword evidence="2" id="KW-0812">Transmembrane</keyword>
<sequence length="585" mass="63828">MTRSTDEIDSVWRRTSKEAIERFFGTSTGLLRIFPGVQMSNSFNHVDSKWFKKSVSRSGDLVVHRDQLSEVNKKEVIILSKAITSRLQNADKLQGVLGATLSPRHFTGNLYNTVTGCYSKDFQCHLLDDSGYFLDTATTGSSVMGSHITVIYPWLADKLVNNYHLQQDWCTGISDGFHKLIYTISGDIIDVSSLDPCLQFSLQSIPATNMYLLVLINRTTGSCKDADSSQMCASCQSPSPDLTRPVNLPQCRFCLYATQTHCQCPCYCDSDFDQCNSQYKQRPPRATFPYTSCYDSPLWETDSLLLPTVPKPSIPPCKIPCATVEDMVFCTSLHHCKISDDQFPVCIWRNKSEIVQISTKTPLTPPQPTLPGGSDLPTPLKSTVVPSKGTSGLGIHTPVSTNGIVIPSPRKPSNNPYKDSTTWSLFPTPPRPTNEPSSDSTTRSDINILLKPTNGTPRGSTSRSPPLDPHGSSQPSVAQPGATQLTASTDTTLKNVPLQRKGESEDSKTGLIVGVVIACIAVLFLAFILVKLYGKKFCQAGTDSTGGKYLTGSAMFDSTVFNHSTESVSLGMAPASTVPYEPMGK</sequence>
<dbReference type="Proteomes" id="UP001195483">
    <property type="component" value="Unassembled WGS sequence"/>
</dbReference>
<evidence type="ECO:0000313" key="4">
    <source>
        <dbReference type="Proteomes" id="UP001195483"/>
    </source>
</evidence>
<keyword evidence="4" id="KW-1185">Reference proteome</keyword>
<feature type="transmembrane region" description="Helical" evidence="2">
    <location>
        <begin position="510"/>
        <end position="530"/>
    </location>
</feature>
<reference evidence="3" key="1">
    <citation type="journal article" date="2021" name="Genome Biol. Evol.">
        <title>A High-Quality Reference Genome for a Parasitic Bivalve with Doubly Uniparental Inheritance (Bivalvia: Unionida).</title>
        <authorList>
            <person name="Smith C.H."/>
        </authorList>
    </citation>
    <scope>NUCLEOTIDE SEQUENCE</scope>
    <source>
        <strain evidence="3">CHS0354</strain>
    </source>
</reference>
<dbReference type="EMBL" id="JAEAOA010000587">
    <property type="protein sequence ID" value="KAK3610549.1"/>
    <property type="molecule type" value="Genomic_DNA"/>
</dbReference>
<gene>
    <name evidence="3" type="ORF">CHS0354_008984</name>
</gene>
<dbReference type="GO" id="GO:0005245">
    <property type="term" value="F:voltage-gated calcium channel activity"/>
    <property type="evidence" value="ECO:0007669"/>
    <property type="project" value="TreeGrafter"/>
</dbReference>
<evidence type="ECO:0000256" key="2">
    <source>
        <dbReference type="SAM" id="Phobius"/>
    </source>
</evidence>
<accession>A0AAE0TIF1</accession>
<dbReference type="PANTHER" id="PTHR10166">
    <property type="entry name" value="VOLTAGE-DEPENDENT CALCIUM CHANNEL SUBUNIT ALPHA-2/DELTA-RELATED"/>
    <property type="match status" value="1"/>
</dbReference>
<keyword evidence="2" id="KW-1133">Transmembrane helix</keyword>
<protein>
    <submittedName>
        <fullName evidence="3">Uncharacterized protein</fullName>
    </submittedName>
</protein>
<feature type="region of interest" description="Disordered" evidence="1">
    <location>
        <begin position="360"/>
        <end position="494"/>
    </location>
</feature>
<organism evidence="3 4">
    <name type="scientific">Potamilus streckersoni</name>
    <dbReference type="NCBI Taxonomy" id="2493646"/>
    <lineage>
        <taxon>Eukaryota</taxon>
        <taxon>Metazoa</taxon>
        <taxon>Spiralia</taxon>
        <taxon>Lophotrochozoa</taxon>
        <taxon>Mollusca</taxon>
        <taxon>Bivalvia</taxon>
        <taxon>Autobranchia</taxon>
        <taxon>Heteroconchia</taxon>
        <taxon>Palaeoheterodonta</taxon>
        <taxon>Unionida</taxon>
        <taxon>Unionoidea</taxon>
        <taxon>Unionidae</taxon>
        <taxon>Ambleminae</taxon>
        <taxon>Lampsilini</taxon>
        <taxon>Potamilus</taxon>
    </lineage>
</organism>
<reference evidence="3" key="3">
    <citation type="submission" date="2023-05" db="EMBL/GenBank/DDBJ databases">
        <authorList>
            <person name="Smith C.H."/>
        </authorList>
    </citation>
    <scope>NUCLEOTIDE SEQUENCE</scope>
    <source>
        <strain evidence="3">CHS0354</strain>
        <tissue evidence="3">Mantle</tissue>
    </source>
</reference>
<evidence type="ECO:0000313" key="3">
    <source>
        <dbReference type="EMBL" id="KAK3610549.1"/>
    </source>
</evidence>
<dbReference type="GO" id="GO:0005891">
    <property type="term" value="C:voltage-gated calcium channel complex"/>
    <property type="evidence" value="ECO:0007669"/>
    <property type="project" value="TreeGrafter"/>
</dbReference>
<feature type="compositionally biased region" description="Polar residues" evidence="1">
    <location>
        <begin position="471"/>
        <end position="494"/>
    </location>
</feature>
<feature type="compositionally biased region" description="Polar residues" evidence="1">
    <location>
        <begin position="411"/>
        <end position="425"/>
    </location>
</feature>
<feature type="compositionally biased region" description="Polar residues" evidence="1">
    <location>
        <begin position="453"/>
        <end position="464"/>
    </location>
</feature>
<comment type="caution">
    <text evidence="3">The sequence shown here is derived from an EMBL/GenBank/DDBJ whole genome shotgun (WGS) entry which is preliminary data.</text>
</comment>
<dbReference type="PANTHER" id="PTHR10166:SF66">
    <property type="entry name" value="VWFA AND CACHE DOMAIN-CONTAINING PROTEIN CG16868"/>
    <property type="match status" value="1"/>
</dbReference>
<feature type="compositionally biased region" description="Polar residues" evidence="1">
    <location>
        <begin position="380"/>
        <end position="390"/>
    </location>
</feature>
<proteinExistence type="predicted"/>
<dbReference type="AlphaFoldDB" id="A0AAE0TIF1"/>
<feature type="compositionally biased region" description="Polar residues" evidence="1">
    <location>
        <begin position="434"/>
        <end position="445"/>
    </location>
</feature>